<dbReference type="Pfam" id="PF01399">
    <property type="entry name" value="PCI"/>
    <property type="match status" value="1"/>
</dbReference>
<keyword evidence="6" id="KW-1185">Reference proteome</keyword>
<evidence type="ECO:0000256" key="3">
    <source>
        <dbReference type="SAM" id="MobiDB-lite"/>
    </source>
</evidence>
<dbReference type="InterPro" id="IPR040134">
    <property type="entry name" value="PSMD12/CSN4"/>
</dbReference>
<name>A0ABD3P6L8_9STRA</name>
<dbReference type="GO" id="GO:0005634">
    <property type="term" value="C:nucleus"/>
    <property type="evidence" value="ECO:0007669"/>
    <property type="project" value="UniProtKB-ARBA"/>
</dbReference>
<dbReference type="EMBL" id="JALLPJ020000784">
    <property type="protein sequence ID" value="KAL3782991.1"/>
    <property type="molecule type" value="Genomic_DNA"/>
</dbReference>
<dbReference type="Gene3D" id="1.10.10.10">
    <property type="entry name" value="Winged helix-like DNA-binding domain superfamily/Winged helix DNA-binding domain"/>
    <property type="match status" value="1"/>
</dbReference>
<gene>
    <name evidence="5" type="ORF">ACHAWO_011709</name>
</gene>
<dbReference type="PANTHER" id="PTHR10855">
    <property type="entry name" value="26S PROTEASOME NON-ATPASE REGULATORY SUBUNIT 12/COP9 SIGNALOSOME COMPLEX SUBUNIT 4"/>
    <property type="match status" value="1"/>
</dbReference>
<dbReference type="Proteomes" id="UP001530400">
    <property type="component" value="Unassembled WGS sequence"/>
</dbReference>
<evidence type="ECO:0000256" key="1">
    <source>
        <dbReference type="ARBA" id="ARBA00006397"/>
    </source>
</evidence>
<comment type="similarity">
    <text evidence="1">Belongs to the proteasome subunit p55 family.</text>
</comment>
<feature type="domain" description="PCI" evidence="4">
    <location>
        <begin position="310"/>
        <end position="470"/>
    </location>
</feature>
<feature type="region of interest" description="Disordered" evidence="3">
    <location>
        <begin position="1"/>
        <end position="22"/>
    </location>
</feature>
<dbReference type="InterPro" id="IPR054559">
    <property type="entry name" value="PSMD12-CSN4-like_N"/>
</dbReference>
<protein>
    <recommendedName>
        <fullName evidence="4">PCI domain-containing protein</fullName>
    </recommendedName>
</protein>
<evidence type="ECO:0000313" key="6">
    <source>
        <dbReference type="Proteomes" id="UP001530400"/>
    </source>
</evidence>
<dbReference type="AlphaFoldDB" id="A0ABD3P6L8"/>
<feature type="compositionally biased region" description="Low complexity" evidence="3">
    <location>
        <begin position="1"/>
        <end position="14"/>
    </location>
</feature>
<dbReference type="Pfam" id="PF22241">
    <property type="entry name" value="PSMD12-CSN4_N"/>
    <property type="match status" value="1"/>
</dbReference>
<reference evidence="5 6" key="1">
    <citation type="submission" date="2024-10" db="EMBL/GenBank/DDBJ databases">
        <title>Updated reference genomes for cyclostephanoid diatoms.</title>
        <authorList>
            <person name="Roberts W.R."/>
            <person name="Alverson A.J."/>
        </authorList>
    </citation>
    <scope>NUCLEOTIDE SEQUENCE [LARGE SCALE GENOMIC DNA]</scope>
    <source>
        <strain evidence="5 6">AJA010-31</strain>
    </source>
</reference>
<dbReference type="PROSITE" id="PS50250">
    <property type="entry name" value="PCI"/>
    <property type="match status" value="1"/>
</dbReference>
<sequence>MSSAQSSGKASGGQLEERVDLSAETTEKIAQATSLVETAKNNPASLPSTLQDALALLSALEKKCRVGNDTPSLVNVCRTMLTLCREGDTSADKEVLHATLKQLSTRRSQKSKAIAVLVETVSPWLIAEDGYTPLDTTEFSAARHDLLTTLRNISSGKMYLEAEYARITRSLAILAEADWRGGEEGKLSEAADLLGEVHVETYGSLSKREKVEFVLEQMRLNLMRKDYVRAHIVSNKIKKSTLEEEGMATLKVKYYTLLASYYQQHDKNALELAKCFHSIYGTSAAVEDKKSEGDAMTDESTIMGWREALTNTVVFLCLSEYSNEVKDMMERIRLDPRLEKISECRDTIKFFLKNEIMHYPLPHQAALESVPAFSTASLSADLIIDKSQGQQLDETLRSHWHTTFHTRIIQHNLRVVSIYYRRIHLTRLSQLLSLSSAETETHISQMVSSGSLYAKIDRPKDIVRFAKKRCEEEVLTDWAEDIKQLLGLVEETSYLIQKENMVQSH</sequence>
<dbReference type="FunFam" id="1.10.10.10:FF:000070">
    <property type="entry name" value="26S proteasome non-ATPase regulatory subunit 12"/>
    <property type="match status" value="1"/>
</dbReference>
<dbReference type="PANTHER" id="PTHR10855:SF1">
    <property type="entry name" value="26S PROTEASOME NON-ATPASE REGULATORY SUBUNIT 12"/>
    <property type="match status" value="1"/>
</dbReference>
<evidence type="ECO:0000313" key="5">
    <source>
        <dbReference type="EMBL" id="KAL3782991.1"/>
    </source>
</evidence>
<accession>A0ABD3P6L8</accession>
<dbReference type="InterPro" id="IPR036388">
    <property type="entry name" value="WH-like_DNA-bd_sf"/>
</dbReference>
<dbReference type="InterPro" id="IPR040896">
    <property type="entry name" value="RPN5_C"/>
</dbReference>
<evidence type="ECO:0000256" key="2">
    <source>
        <dbReference type="ARBA" id="ARBA00022942"/>
    </source>
</evidence>
<dbReference type="SUPFAM" id="SSF46785">
    <property type="entry name" value="Winged helix' DNA-binding domain"/>
    <property type="match status" value="1"/>
</dbReference>
<dbReference type="InterPro" id="IPR000717">
    <property type="entry name" value="PCI_dom"/>
</dbReference>
<evidence type="ECO:0000259" key="4">
    <source>
        <dbReference type="PROSITE" id="PS50250"/>
    </source>
</evidence>
<comment type="caution">
    <text evidence="5">The sequence shown here is derived from an EMBL/GenBank/DDBJ whole genome shotgun (WGS) entry which is preliminary data.</text>
</comment>
<organism evidence="5 6">
    <name type="scientific">Cyclotella atomus</name>
    <dbReference type="NCBI Taxonomy" id="382360"/>
    <lineage>
        <taxon>Eukaryota</taxon>
        <taxon>Sar</taxon>
        <taxon>Stramenopiles</taxon>
        <taxon>Ochrophyta</taxon>
        <taxon>Bacillariophyta</taxon>
        <taxon>Coscinodiscophyceae</taxon>
        <taxon>Thalassiosirophycidae</taxon>
        <taxon>Stephanodiscales</taxon>
        <taxon>Stephanodiscaceae</taxon>
        <taxon>Cyclotella</taxon>
    </lineage>
</organism>
<dbReference type="Pfam" id="PF18098">
    <property type="entry name" value="RPN5_C"/>
    <property type="match status" value="1"/>
</dbReference>
<keyword evidence="2" id="KW-0647">Proteasome</keyword>
<dbReference type="InterPro" id="IPR036390">
    <property type="entry name" value="WH_DNA-bd_sf"/>
</dbReference>
<dbReference type="GO" id="GO:0000502">
    <property type="term" value="C:proteasome complex"/>
    <property type="evidence" value="ECO:0007669"/>
    <property type="project" value="UniProtKB-KW"/>
</dbReference>
<dbReference type="SMART" id="SM00088">
    <property type="entry name" value="PINT"/>
    <property type="match status" value="1"/>
</dbReference>
<proteinExistence type="inferred from homology"/>